<evidence type="ECO:0000313" key="2">
    <source>
        <dbReference type="Proteomes" id="UP000019260"/>
    </source>
</evidence>
<reference evidence="1 2" key="1">
    <citation type="submission" date="2013-09" db="EMBL/GenBank/DDBJ databases">
        <title>Complete genome sequence of Spiroplasma mirum suckling mouse cataract agent.</title>
        <authorList>
            <person name="Landry C.A."/>
            <person name="Bastian F.O."/>
            <person name="Thune R.L."/>
        </authorList>
    </citation>
    <scope>NUCLEOTIDE SEQUENCE [LARGE SCALE GENOMIC DNA]</scope>
    <source>
        <strain evidence="1 2">SMCA</strain>
    </source>
</reference>
<dbReference type="KEGG" id="smir:SMM_0869"/>
<name>W0GRK0_9MOLU</name>
<sequence length="119" mass="13705">MGNSVSLRIKSFQTKGVQQKLDNFAKIIVKFFNYFHFTSNQQQPQVAITINQDLSNKLKDPDNSHLNNFLPLLISDFKAQKDVQALPDIDLFNGLNDQIYYDSGNEMSLVYKNKMINND</sequence>
<dbReference type="RefSeq" id="WP_025317616.1">
    <property type="nucleotide sequence ID" value="NZ_CP002082.1"/>
</dbReference>
<evidence type="ECO:0000313" key="1">
    <source>
        <dbReference type="EMBL" id="AHI58361.1"/>
    </source>
</evidence>
<proteinExistence type="predicted"/>
<dbReference type="AlphaFoldDB" id="W0GRK0"/>
<organism evidence="1 2">
    <name type="scientific">Spiroplasma mirum ATCC 29335</name>
    <dbReference type="NCBI Taxonomy" id="838561"/>
    <lineage>
        <taxon>Bacteria</taxon>
        <taxon>Bacillati</taxon>
        <taxon>Mycoplasmatota</taxon>
        <taxon>Mollicutes</taxon>
        <taxon>Entomoplasmatales</taxon>
        <taxon>Spiroplasmataceae</taxon>
        <taxon>Spiroplasma</taxon>
    </lineage>
</organism>
<protein>
    <submittedName>
        <fullName evidence="1">Uncharacterized protein</fullName>
    </submittedName>
</protein>
<dbReference type="EMBL" id="CP006720">
    <property type="protein sequence ID" value="AHI58361.1"/>
    <property type="molecule type" value="Genomic_DNA"/>
</dbReference>
<accession>W0GRK0</accession>
<dbReference type="PATRIC" id="fig|838561.3.peg.998"/>
<dbReference type="Proteomes" id="UP000019260">
    <property type="component" value="Chromosome"/>
</dbReference>
<dbReference type="KEGG" id="smia:P344_05195"/>
<keyword evidence="2" id="KW-1185">Reference proteome</keyword>
<dbReference type="HOGENOM" id="CLU_2059953_0_0_14"/>
<gene>
    <name evidence="1" type="ORF">P344_05195</name>
</gene>